<dbReference type="PROSITE" id="PS50088">
    <property type="entry name" value="ANK_REPEAT"/>
    <property type="match status" value="1"/>
</dbReference>
<keyword evidence="1" id="KW-0040">ANK repeat</keyword>
<evidence type="ECO:0000313" key="5">
    <source>
        <dbReference type="Proteomes" id="UP001189429"/>
    </source>
</evidence>
<gene>
    <name evidence="4" type="ORF">PCOR1329_LOCUS26</name>
</gene>
<dbReference type="Proteomes" id="UP001189429">
    <property type="component" value="Unassembled WGS sequence"/>
</dbReference>
<feature type="region of interest" description="Disordered" evidence="2">
    <location>
        <begin position="86"/>
        <end position="157"/>
    </location>
</feature>
<dbReference type="SUPFAM" id="SSF48403">
    <property type="entry name" value="Ankyrin repeat"/>
    <property type="match status" value="1"/>
</dbReference>
<evidence type="ECO:0000256" key="1">
    <source>
        <dbReference type="PROSITE-ProRule" id="PRU00023"/>
    </source>
</evidence>
<dbReference type="PROSITE" id="PS50297">
    <property type="entry name" value="ANK_REP_REGION"/>
    <property type="match status" value="1"/>
</dbReference>
<comment type="caution">
    <text evidence="4">The sequence shown here is derived from an EMBL/GenBank/DDBJ whole genome shotgun (WGS) entry which is preliminary data.</text>
</comment>
<organism evidence="4 5">
    <name type="scientific">Prorocentrum cordatum</name>
    <dbReference type="NCBI Taxonomy" id="2364126"/>
    <lineage>
        <taxon>Eukaryota</taxon>
        <taxon>Sar</taxon>
        <taxon>Alveolata</taxon>
        <taxon>Dinophyceae</taxon>
        <taxon>Prorocentrales</taxon>
        <taxon>Prorocentraceae</taxon>
        <taxon>Prorocentrum</taxon>
    </lineage>
</organism>
<feature type="compositionally biased region" description="Polar residues" evidence="2">
    <location>
        <begin position="103"/>
        <end position="118"/>
    </location>
</feature>
<feature type="chain" id="PRO_5047161932" evidence="3">
    <location>
        <begin position="20"/>
        <end position="352"/>
    </location>
</feature>
<proteinExistence type="predicted"/>
<dbReference type="InterPro" id="IPR002110">
    <property type="entry name" value="Ankyrin_rpt"/>
</dbReference>
<feature type="signal peptide" evidence="3">
    <location>
        <begin position="1"/>
        <end position="19"/>
    </location>
</feature>
<dbReference type="Gene3D" id="1.25.40.20">
    <property type="entry name" value="Ankyrin repeat-containing domain"/>
    <property type="match status" value="1"/>
</dbReference>
<dbReference type="EMBL" id="CAUYUJ010000001">
    <property type="protein sequence ID" value="CAK0788054.1"/>
    <property type="molecule type" value="Genomic_DNA"/>
</dbReference>
<name>A0ABN9P5Z2_9DINO</name>
<accession>A0ABN9P5Z2</accession>
<sequence length="352" mass="37059">MAPPALPLLLWSLGVPASAYRPSGGEALEAQALGSAKKAAGSVQTLEVLDSAHMRWAGHRAREPGIRSSLAATAHNGTRHADLRARQGAADRRAHVGHGSLDGGNNQTALLPVTSSSDVEQEFPHEADGVKGQPEEERHKGLVHRGHPEAPSDSRPHKVNRSAFALDFLHRDSRALKLHLQQLSPMLQQDPAALGILTNCSYGERLPGQKSQRRLPFFLALAEAGWLQGLRELAGWDSNRSDAGPRLAVDSASDSCEGNETGLRPLGLAVEAGHEQVVRYLVSQGASAVARSPGGPTLLEAAVRRCDGNLAGALLGDGSVLKGGLAQLRKRLALEVSRGPGLVAATRSRPGG</sequence>
<evidence type="ECO:0000256" key="3">
    <source>
        <dbReference type="SAM" id="SignalP"/>
    </source>
</evidence>
<keyword evidence="5" id="KW-1185">Reference proteome</keyword>
<feature type="compositionally biased region" description="Basic and acidic residues" evidence="2">
    <location>
        <begin position="122"/>
        <end position="156"/>
    </location>
</feature>
<evidence type="ECO:0000256" key="2">
    <source>
        <dbReference type="SAM" id="MobiDB-lite"/>
    </source>
</evidence>
<keyword evidence="3" id="KW-0732">Signal</keyword>
<protein>
    <submittedName>
        <fullName evidence="4">Uncharacterized protein</fullName>
    </submittedName>
</protein>
<dbReference type="InterPro" id="IPR036770">
    <property type="entry name" value="Ankyrin_rpt-contain_sf"/>
</dbReference>
<feature type="repeat" description="ANK" evidence="1">
    <location>
        <begin position="261"/>
        <end position="293"/>
    </location>
</feature>
<evidence type="ECO:0000313" key="4">
    <source>
        <dbReference type="EMBL" id="CAK0788054.1"/>
    </source>
</evidence>
<reference evidence="4" key="1">
    <citation type="submission" date="2023-10" db="EMBL/GenBank/DDBJ databases">
        <authorList>
            <person name="Chen Y."/>
            <person name="Shah S."/>
            <person name="Dougan E. K."/>
            <person name="Thang M."/>
            <person name="Chan C."/>
        </authorList>
    </citation>
    <scope>NUCLEOTIDE SEQUENCE [LARGE SCALE GENOMIC DNA]</scope>
</reference>